<dbReference type="Gene3D" id="3.50.50.60">
    <property type="entry name" value="FAD/NAD(P)-binding domain"/>
    <property type="match status" value="1"/>
</dbReference>
<dbReference type="InterPro" id="IPR036188">
    <property type="entry name" value="FAD/NAD-bd_sf"/>
</dbReference>
<protein>
    <submittedName>
        <fullName evidence="2">Dehydrogenase (Flavoprotein)-like protein</fullName>
    </submittedName>
</protein>
<dbReference type="EMBL" id="KF900826">
    <property type="protein sequence ID" value="AIF08301.1"/>
    <property type="molecule type" value="Genomic_DNA"/>
</dbReference>
<dbReference type="PANTHER" id="PTHR42685:SF18">
    <property type="entry name" value="DIGERANYLGERANYLGLYCEROPHOSPHOLIPID REDUCTASE"/>
    <property type="match status" value="1"/>
</dbReference>
<evidence type="ECO:0000259" key="1">
    <source>
        <dbReference type="Pfam" id="PF01494"/>
    </source>
</evidence>
<dbReference type="InterPro" id="IPR002938">
    <property type="entry name" value="FAD-bd"/>
</dbReference>
<proteinExistence type="predicted"/>
<accession>A0A075GWT5</accession>
<name>A0A075GWT5_9ARCH</name>
<dbReference type="AlphaFoldDB" id="A0A075GWT5"/>
<evidence type="ECO:0000313" key="2">
    <source>
        <dbReference type="EMBL" id="AIF08301.1"/>
    </source>
</evidence>
<dbReference type="InterPro" id="IPR050407">
    <property type="entry name" value="Geranylgeranyl_reductase"/>
</dbReference>
<dbReference type="GO" id="GO:0016628">
    <property type="term" value="F:oxidoreductase activity, acting on the CH-CH group of donors, NAD or NADP as acceptor"/>
    <property type="evidence" value="ECO:0007669"/>
    <property type="project" value="InterPro"/>
</dbReference>
<sequence>MYDVVIAGGSVAGLLAAREIAKDGHTALVLEEGFEIGTPEHCGGLVSKKALNELGVELSTKSFDSKINTAKIISSDGKHFKIDSTKQQIVVVNRRELDKQIARQAKDAGATILVKTSFQEKTPNGVSTSNGDINCKYFIDCRGVTALANKDRDGIYLTAQYEVYADWINDGVVEVYLDQEKYPGFFAWIIPSGNGVGKVGVSGKDINTSKIIQEFLEKRGDFSVIRKIYAPIWIKGPIKEFVNHNTVIVGDAAGQAKPTTAGGIFSCGMGGIMAGKAIALALRTNDSSKLVNYEKMWREKFGAEFEKQRMARKILSRIDNQTVNKLFDSITPEIINDISMKEDFDFHTSSIIKLLGIKGSFNAAQLLISGELKKLITHHG</sequence>
<dbReference type="GO" id="GO:0071949">
    <property type="term" value="F:FAD binding"/>
    <property type="evidence" value="ECO:0007669"/>
    <property type="project" value="InterPro"/>
</dbReference>
<reference evidence="2" key="1">
    <citation type="journal article" date="2014" name="Genome Biol. Evol.">
        <title>Pangenome evidence for extensive interdomain horizontal transfer affecting lineage core and shell genes in uncultured planktonic thaumarchaeota and euryarchaeota.</title>
        <authorList>
            <person name="Deschamps P."/>
            <person name="Zivanovic Y."/>
            <person name="Moreira D."/>
            <person name="Rodriguez-Valera F."/>
            <person name="Lopez-Garcia P."/>
        </authorList>
    </citation>
    <scope>NUCLEOTIDE SEQUENCE</scope>
</reference>
<dbReference type="SUPFAM" id="SSF51905">
    <property type="entry name" value="FAD/NAD(P)-binding domain"/>
    <property type="match status" value="1"/>
</dbReference>
<dbReference type="InterPro" id="IPR011777">
    <property type="entry name" value="Geranylgeranyl_Rdtase_fam"/>
</dbReference>
<dbReference type="PANTHER" id="PTHR42685">
    <property type="entry name" value="GERANYLGERANYL DIPHOSPHATE REDUCTASE"/>
    <property type="match status" value="1"/>
</dbReference>
<feature type="domain" description="FAD-binding" evidence="1">
    <location>
        <begin position="2"/>
        <end position="152"/>
    </location>
</feature>
<dbReference type="NCBIfam" id="TIGR02032">
    <property type="entry name" value="GG-red-SF"/>
    <property type="match status" value="1"/>
</dbReference>
<dbReference type="Pfam" id="PF01494">
    <property type="entry name" value="FAD_binding_3"/>
    <property type="match status" value="1"/>
</dbReference>
<organism evidence="2">
    <name type="scientific">uncultured marine thaumarchaeote KM3_28_B05</name>
    <dbReference type="NCBI Taxonomy" id="1456111"/>
    <lineage>
        <taxon>Archaea</taxon>
        <taxon>Nitrososphaerota</taxon>
        <taxon>environmental samples</taxon>
    </lineage>
</organism>
<dbReference type="PRINTS" id="PR00420">
    <property type="entry name" value="RNGMNOXGNASE"/>
</dbReference>
<dbReference type="Gene3D" id="3.30.9.10">
    <property type="entry name" value="D-Amino Acid Oxidase, subunit A, domain 2"/>
    <property type="match status" value="1"/>
</dbReference>